<reference evidence="1" key="1">
    <citation type="submission" date="2014-09" db="EMBL/GenBank/DDBJ databases">
        <authorList>
            <person name="Magalhaes I.L.F."/>
            <person name="Oliveira U."/>
            <person name="Santos F.R."/>
            <person name="Vidigal T.H.D.A."/>
            <person name="Brescovit A.D."/>
            <person name="Santos A.J."/>
        </authorList>
    </citation>
    <scope>NUCLEOTIDE SEQUENCE</scope>
    <source>
        <tissue evidence="1">Shoot tissue taken approximately 20 cm above the soil surface</tissue>
    </source>
</reference>
<proteinExistence type="predicted"/>
<protein>
    <submittedName>
        <fullName evidence="1">Uncharacterized protein</fullName>
    </submittedName>
</protein>
<organism evidence="1">
    <name type="scientific">Arundo donax</name>
    <name type="common">Giant reed</name>
    <name type="synonym">Donax arundinaceus</name>
    <dbReference type="NCBI Taxonomy" id="35708"/>
    <lineage>
        <taxon>Eukaryota</taxon>
        <taxon>Viridiplantae</taxon>
        <taxon>Streptophyta</taxon>
        <taxon>Embryophyta</taxon>
        <taxon>Tracheophyta</taxon>
        <taxon>Spermatophyta</taxon>
        <taxon>Magnoliopsida</taxon>
        <taxon>Liliopsida</taxon>
        <taxon>Poales</taxon>
        <taxon>Poaceae</taxon>
        <taxon>PACMAD clade</taxon>
        <taxon>Arundinoideae</taxon>
        <taxon>Arundineae</taxon>
        <taxon>Arundo</taxon>
    </lineage>
</organism>
<evidence type="ECO:0000313" key="1">
    <source>
        <dbReference type="EMBL" id="JAD31967.1"/>
    </source>
</evidence>
<accession>A0A0A8ZAT3</accession>
<reference evidence="1" key="2">
    <citation type="journal article" date="2015" name="Data Brief">
        <title>Shoot transcriptome of the giant reed, Arundo donax.</title>
        <authorList>
            <person name="Barrero R.A."/>
            <person name="Guerrero F.D."/>
            <person name="Moolhuijzen P."/>
            <person name="Goolsby J.A."/>
            <person name="Tidwell J."/>
            <person name="Bellgard S.E."/>
            <person name="Bellgard M.I."/>
        </authorList>
    </citation>
    <scope>NUCLEOTIDE SEQUENCE</scope>
    <source>
        <tissue evidence="1">Shoot tissue taken approximately 20 cm above the soil surface</tissue>
    </source>
</reference>
<name>A0A0A8ZAT3_ARUDO</name>
<dbReference type="EMBL" id="GBRH01265928">
    <property type="protein sequence ID" value="JAD31967.1"/>
    <property type="molecule type" value="Transcribed_RNA"/>
</dbReference>
<dbReference type="AlphaFoldDB" id="A0A0A8ZAT3"/>
<sequence>MSALVAPQTRPTATMLAASPLPAAMAVARRLWWRI</sequence>